<proteinExistence type="predicted"/>
<evidence type="ECO:0000313" key="2">
    <source>
        <dbReference type="Proteomes" id="UP000552644"/>
    </source>
</evidence>
<protein>
    <submittedName>
        <fullName evidence="1">Uncharacterized protein</fullName>
    </submittedName>
</protein>
<dbReference type="InterPro" id="IPR016084">
    <property type="entry name" value="Haem_Oase-like_multi-hlx"/>
</dbReference>
<dbReference type="AlphaFoldDB" id="A0A7W7VM82"/>
<evidence type="ECO:0000313" key="1">
    <source>
        <dbReference type="EMBL" id="MBB4915432.1"/>
    </source>
</evidence>
<dbReference type="SUPFAM" id="SSF48613">
    <property type="entry name" value="Heme oxygenase-like"/>
    <property type="match status" value="1"/>
</dbReference>
<dbReference type="Proteomes" id="UP000552644">
    <property type="component" value="Unassembled WGS sequence"/>
</dbReference>
<reference evidence="1 2" key="1">
    <citation type="submission" date="2020-08" db="EMBL/GenBank/DDBJ databases">
        <title>Genomic Encyclopedia of Type Strains, Phase III (KMG-III): the genomes of soil and plant-associated and newly described type strains.</title>
        <authorList>
            <person name="Whitman W."/>
        </authorList>
    </citation>
    <scope>NUCLEOTIDE SEQUENCE [LARGE SCALE GENOMIC DNA]</scope>
    <source>
        <strain evidence="1 2">CECT 8840</strain>
    </source>
</reference>
<accession>A0A7W7VM82</accession>
<gene>
    <name evidence="1" type="ORF">FHS44_002517</name>
</gene>
<comment type="caution">
    <text evidence="1">The sequence shown here is derived from an EMBL/GenBank/DDBJ whole genome shotgun (WGS) entry which is preliminary data.</text>
</comment>
<sequence>MTATAELTLATSAVTELQRLRDRSPVGNRLLDLAEVGGLTLEHLRRLVGIELQCHVAELAAYGTVIARFPDSPVVGLYLDVARLVYDAHPKLLACVRPLGMDPDAVGRWPYGLDAQAFGGCVSWLALHGGQADNALALHTDMTVYFPGCQVLLDAVRAQGLEVPAEFVSYYEGGQSDELELRALEVVEYGLRHGEDRATAINRARRLEESIGSFWKAAARTGQAGEDPAWA</sequence>
<dbReference type="EMBL" id="JACHJP010000002">
    <property type="protein sequence ID" value="MBB4915432.1"/>
    <property type="molecule type" value="Genomic_DNA"/>
</dbReference>
<keyword evidence="2" id="KW-1185">Reference proteome</keyword>
<organism evidence="1 2">
    <name type="scientific">Streptosporangium saharense</name>
    <dbReference type="NCBI Taxonomy" id="1706840"/>
    <lineage>
        <taxon>Bacteria</taxon>
        <taxon>Bacillati</taxon>
        <taxon>Actinomycetota</taxon>
        <taxon>Actinomycetes</taxon>
        <taxon>Streptosporangiales</taxon>
        <taxon>Streptosporangiaceae</taxon>
        <taxon>Streptosporangium</taxon>
    </lineage>
</organism>
<dbReference type="RefSeq" id="WP_184714094.1">
    <property type="nucleotide sequence ID" value="NZ_JACHJP010000002.1"/>
</dbReference>
<name>A0A7W7VM82_9ACTN</name>